<evidence type="ECO:0000313" key="3">
    <source>
        <dbReference type="Proteomes" id="UP001303160"/>
    </source>
</evidence>
<keyword evidence="3" id="KW-1185">Reference proteome</keyword>
<comment type="caution">
    <text evidence="2">The sequence shown here is derived from an EMBL/GenBank/DDBJ whole genome shotgun (WGS) entry which is preliminary data.</text>
</comment>
<dbReference type="Proteomes" id="UP001303160">
    <property type="component" value="Unassembled WGS sequence"/>
</dbReference>
<accession>A0AAN6XF45</accession>
<proteinExistence type="predicted"/>
<feature type="signal peptide" evidence="1">
    <location>
        <begin position="1"/>
        <end position="22"/>
    </location>
</feature>
<sequence>MKFTTATAAFISSILATDGALASPITGEKADFLSTADILNVKRQEGGGINYGKPSCDRIIFLLNIPCLGLWGGFCNAEGFQTTVFEEVTKPVCELFCRCPAPVPVPASGSGPA</sequence>
<evidence type="ECO:0000256" key="1">
    <source>
        <dbReference type="SAM" id="SignalP"/>
    </source>
</evidence>
<feature type="chain" id="PRO_5042916714" evidence="1">
    <location>
        <begin position="23"/>
        <end position="113"/>
    </location>
</feature>
<keyword evidence="1" id="KW-0732">Signal</keyword>
<name>A0AAN6XF45_9PEZI</name>
<gene>
    <name evidence="2" type="ORF">QBC40DRAFT_256144</name>
</gene>
<protein>
    <submittedName>
        <fullName evidence="2">Uncharacterized protein</fullName>
    </submittedName>
</protein>
<reference evidence="2" key="2">
    <citation type="submission" date="2023-05" db="EMBL/GenBank/DDBJ databases">
        <authorList>
            <consortium name="Lawrence Berkeley National Laboratory"/>
            <person name="Steindorff A."/>
            <person name="Hensen N."/>
            <person name="Bonometti L."/>
            <person name="Westerberg I."/>
            <person name="Brannstrom I.O."/>
            <person name="Guillou S."/>
            <person name="Cros-Aarteil S."/>
            <person name="Calhoun S."/>
            <person name="Haridas S."/>
            <person name="Kuo A."/>
            <person name="Mondo S."/>
            <person name="Pangilinan J."/>
            <person name="Riley R."/>
            <person name="Labutti K."/>
            <person name="Andreopoulos B."/>
            <person name="Lipzen A."/>
            <person name="Chen C."/>
            <person name="Yanf M."/>
            <person name="Daum C."/>
            <person name="Ng V."/>
            <person name="Clum A."/>
            <person name="Ohm R."/>
            <person name="Martin F."/>
            <person name="Silar P."/>
            <person name="Natvig D."/>
            <person name="Lalanne C."/>
            <person name="Gautier V."/>
            <person name="Ament-Velasquez S.L."/>
            <person name="Kruys A."/>
            <person name="Hutchinson M.I."/>
            <person name="Powell A.J."/>
            <person name="Barry K."/>
            <person name="Miller A.N."/>
            <person name="Grigoriev I.V."/>
            <person name="Debuchy R."/>
            <person name="Gladieux P."/>
            <person name="Thoren M.H."/>
            <person name="Johannesson H."/>
        </authorList>
    </citation>
    <scope>NUCLEOTIDE SEQUENCE</scope>
    <source>
        <strain evidence="2">CBS 315.58</strain>
    </source>
</reference>
<dbReference type="EMBL" id="MU863947">
    <property type="protein sequence ID" value="KAK4198406.1"/>
    <property type="molecule type" value="Genomic_DNA"/>
</dbReference>
<organism evidence="2 3">
    <name type="scientific">Triangularia verruculosa</name>
    <dbReference type="NCBI Taxonomy" id="2587418"/>
    <lineage>
        <taxon>Eukaryota</taxon>
        <taxon>Fungi</taxon>
        <taxon>Dikarya</taxon>
        <taxon>Ascomycota</taxon>
        <taxon>Pezizomycotina</taxon>
        <taxon>Sordariomycetes</taxon>
        <taxon>Sordariomycetidae</taxon>
        <taxon>Sordariales</taxon>
        <taxon>Podosporaceae</taxon>
        <taxon>Triangularia</taxon>
    </lineage>
</organism>
<reference evidence="2" key="1">
    <citation type="journal article" date="2023" name="Mol. Phylogenet. Evol.">
        <title>Genome-scale phylogeny and comparative genomics of the fungal order Sordariales.</title>
        <authorList>
            <person name="Hensen N."/>
            <person name="Bonometti L."/>
            <person name="Westerberg I."/>
            <person name="Brannstrom I.O."/>
            <person name="Guillou S."/>
            <person name="Cros-Aarteil S."/>
            <person name="Calhoun S."/>
            <person name="Haridas S."/>
            <person name="Kuo A."/>
            <person name="Mondo S."/>
            <person name="Pangilinan J."/>
            <person name="Riley R."/>
            <person name="LaButti K."/>
            <person name="Andreopoulos B."/>
            <person name="Lipzen A."/>
            <person name="Chen C."/>
            <person name="Yan M."/>
            <person name="Daum C."/>
            <person name="Ng V."/>
            <person name="Clum A."/>
            <person name="Steindorff A."/>
            <person name="Ohm R.A."/>
            <person name="Martin F."/>
            <person name="Silar P."/>
            <person name="Natvig D.O."/>
            <person name="Lalanne C."/>
            <person name="Gautier V."/>
            <person name="Ament-Velasquez S.L."/>
            <person name="Kruys A."/>
            <person name="Hutchinson M.I."/>
            <person name="Powell A.J."/>
            <person name="Barry K."/>
            <person name="Miller A.N."/>
            <person name="Grigoriev I.V."/>
            <person name="Debuchy R."/>
            <person name="Gladieux P."/>
            <person name="Hiltunen Thoren M."/>
            <person name="Johannesson H."/>
        </authorList>
    </citation>
    <scope>NUCLEOTIDE SEQUENCE</scope>
    <source>
        <strain evidence="2">CBS 315.58</strain>
    </source>
</reference>
<evidence type="ECO:0000313" key="2">
    <source>
        <dbReference type="EMBL" id="KAK4198406.1"/>
    </source>
</evidence>
<dbReference type="AlphaFoldDB" id="A0AAN6XF45"/>